<evidence type="ECO:0000313" key="5">
    <source>
        <dbReference type="Proteomes" id="UP000594638"/>
    </source>
</evidence>
<dbReference type="Gene3D" id="2.160.20.10">
    <property type="entry name" value="Single-stranded right-handed beta-helix, Pectin lyase-like"/>
    <property type="match status" value="1"/>
</dbReference>
<evidence type="ECO:0000256" key="3">
    <source>
        <dbReference type="ARBA" id="ARBA00023316"/>
    </source>
</evidence>
<proteinExistence type="predicted"/>
<keyword evidence="2" id="KW-0964">Secreted</keyword>
<name>A0A8S0V1K1_OLEEU</name>
<keyword evidence="5" id="KW-1185">Reference proteome</keyword>
<keyword evidence="3" id="KW-0961">Cell wall biogenesis/degradation</keyword>
<accession>A0A8S0V1K1</accession>
<gene>
    <name evidence="4" type="ORF">OLEA9_A037624</name>
</gene>
<dbReference type="EMBL" id="CACTIH010009134">
    <property type="protein sequence ID" value="CAA3025468.1"/>
    <property type="molecule type" value="Genomic_DNA"/>
</dbReference>
<evidence type="ECO:0000313" key="4">
    <source>
        <dbReference type="EMBL" id="CAA3025468.1"/>
    </source>
</evidence>
<dbReference type="PANTHER" id="PTHR31375">
    <property type="match status" value="1"/>
</dbReference>
<comment type="subcellular location">
    <subcellularLocation>
        <location evidence="1">Secreted</location>
    </subcellularLocation>
</comment>
<dbReference type="AlphaFoldDB" id="A0A8S0V1K1"/>
<reference evidence="4 5" key="1">
    <citation type="submission" date="2019-12" db="EMBL/GenBank/DDBJ databases">
        <authorList>
            <person name="Alioto T."/>
            <person name="Alioto T."/>
            <person name="Gomez Garrido J."/>
        </authorList>
    </citation>
    <scope>NUCLEOTIDE SEQUENCE [LARGE SCALE GENOMIC DNA]</scope>
</reference>
<comment type="caution">
    <text evidence="4">The sequence shown here is derived from an EMBL/GenBank/DDBJ whole genome shotgun (WGS) entry which is preliminary data.</text>
</comment>
<dbReference type="Proteomes" id="UP000594638">
    <property type="component" value="Unassembled WGS sequence"/>
</dbReference>
<dbReference type="InterPro" id="IPR011050">
    <property type="entry name" value="Pectin_lyase_fold/virulence"/>
</dbReference>
<evidence type="ECO:0000256" key="1">
    <source>
        <dbReference type="ARBA" id="ARBA00004613"/>
    </source>
</evidence>
<dbReference type="GO" id="GO:0071555">
    <property type="term" value="P:cell wall organization"/>
    <property type="evidence" value="ECO:0007669"/>
    <property type="project" value="UniProtKB-KW"/>
</dbReference>
<dbReference type="OrthoDB" id="187139at2759"/>
<organism evidence="4 5">
    <name type="scientific">Olea europaea subsp. europaea</name>
    <dbReference type="NCBI Taxonomy" id="158383"/>
    <lineage>
        <taxon>Eukaryota</taxon>
        <taxon>Viridiplantae</taxon>
        <taxon>Streptophyta</taxon>
        <taxon>Embryophyta</taxon>
        <taxon>Tracheophyta</taxon>
        <taxon>Spermatophyta</taxon>
        <taxon>Magnoliopsida</taxon>
        <taxon>eudicotyledons</taxon>
        <taxon>Gunneridae</taxon>
        <taxon>Pentapetalae</taxon>
        <taxon>asterids</taxon>
        <taxon>lamiids</taxon>
        <taxon>Lamiales</taxon>
        <taxon>Oleaceae</taxon>
        <taxon>Oleeae</taxon>
        <taxon>Olea</taxon>
    </lineage>
</organism>
<sequence>MCNARPPTFDVTKFGAFGDGQEDDTKVFETAWQAACQNGKNGAKITVPQGKIYLVNHVEFVGAM</sequence>
<protein>
    <submittedName>
        <fullName evidence="4">Probable polygalacturonase At3g15720</fullName>
    </submittedName>
</protein>
<evidence type="ECO:0000256" key="2">
    <source>
        <dbReference type="ARBA" id="ARBA00022525"/>
    </source>
</evidence>
<dbReference type="GO" id="GO:0005576">
    <property type="term" value="C:extracellular region"/>
    <property type="evidence" value="ECO:0007669"/>
    <property type="project" value="UniProtKB-SubCell"/>
</dbReference>
<dbReference type="SUPFAM" id="SSF51126">
    <property type="entry name" value="Pectin lyase-like"/>
    <property type="match status" value="1"/>
</dbReference>
<dbReference type="Gramene" id="OE9A037624T1">
    <property type="protein sequence ID" value="OE9A037624C1"/>
    <property type="gene ID" value="OE9A037624"/>
</dbReference>
<dbReference type="InterPro" id="IPR012334">
    <property type="entry name" value="Pectin_lyas_fold"/>
</dbReference>